<keyword evidence="1" id="KW-0472">Membrane</keyword>
<proteinExistence type="predicted"/>
<evidence type="ECO:0000313" key="3">
    <source>
        <dbReference type="Proteomes" id="UP001601288"/>
    </source>
</evidence>
<dbReference type="EMBL" id="JBIAFP010000008">
    <property type="protein sequence ID" value="MFE9226145.1"/>
    <property type="molecule type" value="Genomic_DNA"/>
</dbReference>
<name>A0ABW6LCH3_9ACTN</name>
<feature type="transmembrane region" description="Helical" evidence="1">
    <location>
        <begin position="47"/>
        <end position="68"/>
    </location>
</feature>
<evidence type="ECO:0000313" key="2">
    <source>
        <dbReference type="EMBL" id="MFE9226145.1"/>
    </source>
</evidence>
<comment type="caution">
    <text evidence="2">The sequence shown here is derived from an EMBL/GenBank/DDBJ whole genome shotgun (WGS) entry which is preliminary data.</text>
</comment>
<sequence length="91" mass="9433">MRTKLRLLAWALGLLALAHPAFGSFALDLLGIAVAMAATAVGAVVGWALANISLTLTAVSGVLLLRAFPGVPRWFRHSWVASVAAVAPEEA</sequence>
<protein>
    <submittedName>
        <fullName evidence="2">Uncharacterized protein</fullName>
    </submittedName>
</protein>
<keyword evidence="1" id="KW-0812">Transmembrane</keyword>
<keyword evidence="1" id="KW-1133">Transmembrane helix</keyword>
<reference evidence="2 3" key="1">
    <citation type="submission" date="2024-10" db="EMBL/GenBank/DDBJ databases">
        <title>The Natural Products Discovery Center: Release of the First 8490 Sequenced Strains for Exploring Actinobacteria Biosynthetic Diversity.</title>
        <authorList>
            <person name="Kalkreuter E."/>
            <person name="Kautsar S.A."/>
            <person name="Yang D."/>
            <person name="Bader C.D."/>
            <person name="Teijaro C.N."/>
            <person name="Fluegel L."/>
            <person name="Davis C.M."/>
            <person name="Simpson J.R."/>
            <person name="Lauterbach L."/>
            <person name="Steele A.D."/>
            <person name="Gui C."/>
            <person name="Meng S."/>
            <person name="Li G."/>
            <person name="Viehrig K."/>
            <person name="Ye F."/>
            <person name="Su P."/>
            <person name="Kiefer A.F."/>
            <person name="Nichols A."/>
            <person name="Cepeda A.J."/>
            <person name="Yan W."/>
            <person name="Fan B."/>
            <person name="Jiang Y."/>
            <person name="Adhikari A."/>
            <person name="Zheng C.-J."/>
            <person name="Schuster L."/>
            <person name="Cowan T.M."/>
            <person name="Smanski M.J."/>
            <person name="Chevrette M.G."/>
            <person name="De Carvalho L.P.S."/>
            <person name="Shen B."/>
        </authorList>
    </citation>
    <scope>NUCLEOTIDE SEQUENCE [LARGE SCALE GENOMIC DNA]</scope>
    <source>
        <strain evidence="2 3">NPDC007066</strain>
    </source>
</reference>
<evidence type="ECO:0000256" key="1">
    <source>
        <dbReference type="SAM" id="Phobius"/>
    </source>
</evidence>
<accession>A0ABW6LCH3</accession>
<gene>
    <name evidence="2" type="ORF">ACFYM3_16200</name>
</gene>
<organism evidence="2 3">
    <name type="scientific">Streptomyces massasporeus</name>
    <dbReference type="NCBI Taxonomy" id="67324"/>
    <lineage>
        <taxon>Bacteria</taxon>
        <taxon>Bacillati</taxon>
        <taxon>Actinomycetota</taxon>
        <taxon>Actinomycetes</taxon>
        <taxon>Kitasatosporales</taxon>
        <taxon>Streptomycetaceae</taxon>
        <taxon>Streptomyces</taxon>
    </lineage>
</organism>
<keyword evidence="3" id="KW-1185">Reference proteome</keyword>
<dbReference type="RefSeq" id="WP_358278766.1">
    <property type="nucleotide sequence ID" value="NZ_JBEYGJ010000003.1"/>
</dbReference>
<dbReference type="Proteomes" id="UP001601288">
    <property type="component" value="Unassembled WGS sequence"/>
</dbReference>